<accession>A0A9Q4GG88</accession>
<evidence type="ECO:0000256" key="6">
    <source>
        <dbReference type="ARBA" id="ARBA00022714"/>
    </source>
</evidence>
<dbReference type="InterPro" id="IPR009051">
    <property type="entry name" value="Helical_ferredxn"/>
</dbReference>
<comment type="caution">
    <text evidence="15">The sequence shown here is derived from an EMBL/GenBank/DDBJ whole genome shotgun (WGS) entry which is preliminary data.</text>
</comment>
<dbReference type="NCBIfam" id="NF004616">
    <property type="entry name" value="PRK05950.1"/>
    <property type="match status" value="1"/>
</dbReference>
<dbReference type="InterPro" id="IPR025192">
    <property type="entry name" value="Succ_DH/fum_Rdtase_N"/>
</dbReference>
<dbReference type="InterPro" id="IPR017896">
    <property type="entry name" value="4Fe4S_Fe-S-bd"/>
</dbReference>
<evidence type="ECO:0000256" key="5">
    <source>
        <dbReference type="ARBA" id="ARBA00022485"/>
    </source>
</evidence>
<dbReference type="CDD" id="cd00207">
    <property type="entry name" value="fer2"/>
    <property type="match status" value="1"/>
</dbReference>
<dbReference type="InterPro" id="IPR036010">
    <property type="entry name" value="2Fe-2S_ferredoxin-like_sf"/>
</dbReference>
<dbReference type="Gene3D" id="1.10.1060.10">
    <property type="entry name" value="Alpha-helical ferredoxin"/>
    <property type="match status" value="1"/>
</dbReference>
<gene>
    <name evidence="15" type="ORF">EGH25_03600</name>
</gene>
<dbReference type="InterPro" id="IPR001041">
    <property type="entry name" value="2Fe-2S_ferredoxin-type"/>
</dbReference>
<dbReference type="GO" id="GO:0051539">
    <property type="term" value="F:4 iron, 4 sulfur cluster binding"/>
    <property type="evidence" value="ECO:0007669"/>
    <property type="project" value="UniProtKB-KW"/>
</dbReference>
<evidence type="ECO:0000256" key="10">
    <source>
        <dbReference type="ARBA" id="ARBA00023014"/>
    </source>
</evidence>
<dbReference type="SUPFAM" id="SSF54292">
    <property type="entry name" value="2Fe-2S ferredoxin-like"/>
    <property type="match status" value="1"/>
</dbReference>
<keyword evidence="16" id="KW-1185">Reference proteome</keyword>
<dbReference type="PROSITE" id="PS51085">
    <property type="entry name" value="2FE2S_FER_2"/>
    <property type="match status" value="1"/>
</dbReference>
<keyword evidence="9" id="KW-0408">Iron</keyword>
<dbReference type="Proteomes" id="UP001149411">
    <property type="component" value="Unassembled WGS sequence"/>
</dbReference>
<sequence>MATTQETQRSEPATAEGKAELDVFRYIPEEDDEPHTETYEIETFEGMTVLDALIKIRDEQDSSLTVRHSCRMARCGSDAVYINGTQRLACNTQVSELSQPIDVEPLPRFDVIRDLVVEMNEFYDRMESVEPWFQPDHEPETGEEYLQSPENRKNIDTVLDCIWCGACTSSCSPAATDSDFPGPAALAKAYRFYKDEREGEETRKRRLEMLESSHGIYRCHTQFNCTEVCPKGISPTEAIMEMSRDAVKEKLRFWR</sequence>
<dbReference type="Pfam" id="PF13085">
    <property type="entry name" value="Fer2_3"/>
    <property type="match status" value="1"/>
</dbReference>
<feature type="compositionally biased region" description="Polar residues" evidence="12">
    <location>
        <begin position="1"/>
        <end position="11"/>
    </location>
</feature>
<dbReference type="GO" id="GO:0046872">
    <property type="term" value="F:metal ion binding"/>
    <property type="evidence" value="ECO:0007669"/>
    <property type="project" value="UniProtKB-KW"/>
</dbReference>
<dbReference type="GO" id="GO:0022904">
    <property type="term" value="P:respiratory electron transport chain"/>
    <property type="evidence" value="ECO:0007669"/>
    <property type="project" value="TreeGrafter"/>
</dbReference>
<dbReference type="PANTHER" id="PTHR11921">
    <property type="entry name" value="SUCCINATE DEHYDROGENASE IRON-SULFUR PROTEIN"/>
    <property type="match status" value="1"/>
</dbReference>
<keyword evidence="7" id="KW-0479">Metal-binding</keyword>
<proteinExistence type="inferred from homology"/>
<dbReference type="GO" id="GO:0051537">
    <property type="term" value="F:2 iron, 2 sulfur cluster binding"/>
    <property type="evidence" value="ECO:0007669"/>
    <property type="project" value="UniProtKB-KW"/>
</dbReference>
<keyword evidence="6" id="KW-0001">2Fe-2S</keyword>
<evidence type="ECO:0000256" key="3">
    <source>
        <dbReference type="ARBA" id="ARBA00005163"/>
    </source>
</evidence>
<evidence type="ECO:0000313" key="16">
    <source>
        <dbReference type="Proteomes" id="UP001149411"/>
    </source>
</evidence>
<dbReference type="InterPro" id="IPR050573">
    <property type="entry name" value="SDH/FRD_Iron-Sulfur"/>
</dbReference>
<evidence type="ECO:0000259" key="14">
    <source>
        <dbReference type="PROSITE" id="PS51379"/>
    </source>
</evidence>
<evidence type="ECO:0000256" key="1">
    <source>
        <dbReference type="ARBA" id="ARBA00001927"/>
    </source>
</evidence>
<evidence type="ECO:0000259" key="13">
    <source>
        <dbReference type="PROSITE" id="PS51085"/>
    </source>
</evidence>
<feature type="domain" description="4Fe-4S ferredoxin-type" evidence="14">
    <location>
        <begin position="151"/>
        <end position="181"/>
    </location>
</feature>
<dbReference type="Pfam" id="PF13183">
    <property type="entry name" value="Fer4_8"/>
    <property type="match status" value="1"/>
</dbReference>
<dbReference type="FunFam" id="1.10.1060.10:FF:000003">
    <property type="entry name" value="Succinate dehydrogenase iron-sulfur subunit"/>
    <property type="match status" value="1"/>
</dbReference>
<dbReference type="NCBIfam" id="TIGR00384">
    <property type="entry name" value="dhsB"/>
    <property type="match status" value="1"/>
</dbReference>
<evidence type="ECO:0000256" key="11">
    <source>
        <dbReference type="ARBA" id="ARBA00034078"/>
    </source>
</evidence>
<dbReference type="RefSeq" id="WP_266086282.1">
    <property type="nucleotide sequence ID" value="NZ_RKLV01000003.1"/>
</dbReference>
<reference evidence="15" key="1">
    <citation type="submission" date="2022-09" db="EMBL/GenBank/DDBJ databases">
        <title>Haloadaptaus new haloarchaeum isolated from saline soil.</title>
        <authorList>
            <person name="Duran-Viseras A."/>
            <person name="Sanchez-Porro C."/>
            <person name="Ventosa A."/>
        </authorList>
    </citation>
    <scope>NUCLEOTIDE SEQUENCE</scope>
    <source>
        <strain evidence="15">F3-133</strain>
    </source>
</reference>
<dbReference type="GO" id="GO:0006099">
    <property type="term" value="P:tricarboxylic acid cycle"/>
    <property type="evidence" value="ECO:0007669"/>
    <property type="project" value="InterPro"/>
</dbReference>
<evidence type="ECO:0000256" key="8">
    <source>
        <dbReference type="ARBA" id="ARBA00023002"/>
    </source>
</evidence>
<dbReference type="Gene3D" id="3.10.20.30">
    <property type="match status" value="1"/>
</dbReference>
<organism evidence="15 16">
    <name type="scientific">Halorutilus salinus</name>
    <dbReference type="NCBI Taxonomy" id="2487751"/>
    <lineage>
        <taxon>Archaea</taxon>
        <taxon>Methanobacteriati</taxon>
        <taxon>Methanobacteriota</taxon>
        <taxon>Stenosarchaea group</taxon>
        <taxon>Halobacteria</taxon>
        <taxon>Halorutilales</taxon>
        <taxon>Halorutilaceae</taxon>
        <taxon>Halorutilus</taxon>
    </lineage>
</organism>
<dbReference type="PROSITE" id="PS51379">
    <property type="entry name" value="4FE4S_FER_2"/>
    <property type="match status" value="1"/>
</dbReference>
<evidence type="ECO:0000256" key="9">
    <source>
        <dbReference type="ARBA" id="ARBA00023004"/>
    </source>
</evidence>
<evidence type="ECO:0000256" key="2">
    <source>
        <dbReference type="ARBA" id="ARBA00001966"/>
    </source>
</evidence>
<keyword evidence="10" id="KW-0411">Iron-sulfur</keyword>
<keyword evidence="8" id="KW-0560">Oxidoreductase</keyword>
<comment type="pathway">
    <text evidence="3">Carbohydrate metabolism; tricarboxylic acid cycle.</text>
</comment>
<feature type="region of interest" description="Disordered" evidence="12">
    <location>
        <begin position="1"/>
        <end position="20"/>
    </location>
</feature>
<dbReference type="GO" id="GO:0016491">
    <property type="term" value="F:oxidoreductase activity"/>
    <property type="evidence" value="ECO:0007669"/>
    <property type="project" value="UniProtKB-KW"/>
</dbReference>
<keyword evidence="5" id="KW-0004">4Fe-4S</keyword>
<dbReference type="GO" id="GO:0009055">
    <property type="term" value="F:electron transfer activity"/>
    <property type="evidence" value="ECO:0007669"/>
    <property type="project" value="InterPro"/>
</dbReference>
<name>A0A9Q4GG88_9EURY</name>
<dbReference type="AlphaFoldDB" id="A0A9Q4GG88"/>
<evidence type="ECO:0000256" key="12">
    <source>
        <dbReference type="SAM" id="MobiDB-lite"/>
    </source>
</evidence>
<comment type="similarity">
    <text evidence="4">Belongs to the succinate dehydrogenase/fumarate reductase iron-sulfur protein family.</text>
</comment>
<dbReference type="InterPro" id="IPR012675">
    <property type="entry name" value="Beta-grasp_dom_sf"/>
</dbReference>
<protein>
    <submittedName>
        <fullName evidence="15">Succinate dehydrogenase/fumarate reductase iron-sulfur subunit</fullName>
    </submittedName>
</protein>
<comment type="cofactor">
    <cofactor evidence="11">
        <name>[2Fe-2S] cluster</name>
        <dbReference type="ChEBI" id="CHEBI:190135"/>
    </cofactor>
</comment>
<comment type="cofactor">
    <cofactor evidence="1">
        <name>[3Fe-4S] cluster</name>
        <dbReference type="ChEBI" id="CHEBI:21137"/>
    </cofactor>
</comment>
<dbReference type="EMBL" id="RKLV01000003">
    <property type="protein sequence ID" value="MCX2818437.1"/>
    <property type="molecule type" value="Genomic_DNA"/>
</dbReference>
<dbReference type="InterPro" id="IPR004489">
    <property type="entry name" value="Succ_DH/fum_Rdtase_Fe-S"/>
</dbReference>
<evidence type="ECO:0000313" key="15">
    <source>
        <dbReference type="EMBL" id="MCX2818437.1"/>
    </source>
</evidence>
<evidence type="ECO:0000256" key="4">
    <source>
        <dbReference type="ARBA" id="ARBA00009433"/>
    </source>
</evidence>
<feature type="domain" description="2Fe-2S ferredoxin-type" evidence="13">
    <location>
        <begin position="22"/>
        <end position="109"/>
    </location>
</feature>
<comment type="cofactor">
    <cofactor evidence="2">
        <name>[4Fe-4S] cluster</name>
        <dbReference type="ChEBI" id="CHEBI:49883"/>
    </cofactor>
</comment>
<evidence type="ECO:0000256" key="7">
    <source>
        <dbReference type="ARBA" id="ARBA00022723"/>
    </source>
</evidence>
<dbReference type="PANTHER" id="PTHR11921:SF29">
    <property type="entry name" value="SUCCINATE DEHYDROGENASE [UBIQUINONE] IRON-SULFUR SUBUNIT, MITOCHONDRIAL"/>
    <property type="match status" value="1"/>
</dbReference>
<dbReference type="SUPFAM" id="SSF46548">
    <property type="entry name" value="alpha-helical ferredoxin"/>
    <property type="match status" value="1"/>
</dbReference>